<proteinExistence type="predicted"/>
<name>A0A2M4CDG7_9DIPT</name>
<organism evidence="1">
    <name type="scientific">Anopheles marajoara</name>
    <dbReference type="NCBI Taxonomy" id="58244"/>
    <lineage>
        <taxon>Eukaryota</taxon>
        <taxon>Metazoa</taxon>
        <taxon>Ecdysozoa</taxon>
        <taxon>Arthropoda</taxon>
        <taxon>Hexapoda</taxon>
        <taxon>Insecta</taxon>
        <taxon>Pterygota</taxon>
        <taxon>Neoptera</taxon>
        <taxon>Endopterygota</taxon>
        <taxon>Diptera</taxon>
        <taxon>Nematocera</taxon>
        <taxon>Culicoidea</taxon>
        <taxon>Culicidae</taxon>
        <taxon>Anophelinae</taxon>
        <taxon>Anopheles</taxon>
    </lineage>
</organism>
<sequence>MEHRFSPGFFWWVGGKFSAVLSLVHCVSGRCIWRASGSQASSQASRQDPIRFTHSRLTTTTTHVEQCRSRGSF</sequence>
<protein>
    <submittedName>
        <fullName evidence="1">Putative secreted protein</fullName>
    </submittedName>
</protein>
<accession>A0A2M4CDG7</accession>
<dbReference type="EMBL" id="GGFJ01014213">
    <property type="protein sequence ID" value="MBW63354.1"/>
    <property type="molecule type" value="Transcribed_RNA"/>
</dbReference>
<reference evidence="1" key="1">
    <citation type="submission" date="2018-01" db="EMBL/GenBank/DDBJ databases">
        <title>An insight into the sialome of Amazonian anophelines.</title>
        <authorList>
            <person name="Ribeiro J.M."/>
            <person name="Scarpassa V."/>
            <person name="Calvo E."/>
        </authorList>
    </citation>
    <scope>NUCLEOTIDE SEQUENCE</scope>
    <source>
        <tissue evidence="1">Salivary glands</tissue>
    </source>
</reference>
<evidence type="ECO:0000313" key="1">
    <source>
        <dbReference type="EMBL" id="MBW63354.1"/>
    </source>
</evidence>
<dbReference type="AlphaFoldDB" id="A0A2M4CDG7"/>